<accession>G2YIR1</accession>
<evidence type="ECO:0000313" key="1">
    <source>
        <dbReference type="EMBL" id="CCD51598.1"/>
    </source>
</evidence>
<protein>
    <submittedName>
        <fullName evidence="1">Uncharacterized protein</fullName>
    </submittedName>
</protein>
<gene>
    <name evidence="1" type="ORF">BofuT4_uP019040.1</name>
</gene>
<sequence length="75" mass="8431">MSQTRTSHFWLDLATLMPGQEPLYFKCRIKLYAPAKHSLPSLALLVFRRIVYDGARRSTLTFASSSSVSLVPITS</sequence>
<organism evidence="1 2">
    <name type="scientific">Botryotinia fuckeliana (strain T4)</name>
    <name type="common">Noble rot fungus</name>
    <name type="synonym">Botrytis cinerea</name>
    <dbReference type="NCBI Taxonomy" id="999810"/>
    <lineage>
        <taxon>Eukaryota</taxon>
        <taxon>Fungi</taxon>
        <taxon>Dikarya</taxon>
        <taxon>Ascomycota</taxon>
        <taxon>Pezizomycotina</taxon>
        <taxon>Leotiomycetes</taxon>
        <taxon>Helotiales</taxon>
        <taxon>Sclerotiniaceae</taxon>
        <taxon>Botrytis</taxon>
    </lineage>
</organism>
<dbReference type="Proteomes" id="UP000008177">
    <property type="component" value="Unplaced contigs"/>
</dbReference>
<proteinExistence type="predicted"/>
<name>G2YIR1_BOTF4</name>
<reference evidence="2" key="1">
    <citation type="journal article" date="2011" name="PLoS Genet.">
        <title>Genomic analysis of the necrotrophic fungal pathogens Sclerotinia sclerotiorum and Botrytis cinerea.</title>
        <authorList>
            <person name="Amselem J."/>
            <person name="Cuomo C.A."/>
            <person name="van Kan J.A."/>
            <person name="Viaud M."/>
            <person name="Benito E.P."/>
            <person name="Couloux A."/>
            <person name="Coutinho P.M."/>
            <person name="de Vries R.P."/>
            <person name="Dyer P.S."/>
            <person name="Fillinger S."/>
            <person name="Fournier E."/>
            <person name="Gout L."/>
            <person name="Hahn M."/>
            <person name="Kohn L."/>
            <person name="Lapalu N."/>
            <person name="Plummer K.M."/>
            <person name="Pradier J.M."/>
            <person name="Quevillon E."/>
            <person name="Sharon A."/>
            <person name="Simon A."/>
            <person name="ten Have A."/>
            <person name="Tudzynski B."/>
            <person name="Tudzynski P."/>
            <person name="Wincker P."/>
            <person name="Andrew M."/>
            <person name="Anthouard V."/>
            <person name="Beever R.E."/>
            <person name="Beffa R."/>
            <person name="Benoit I."/>
            <person name="Bouzid O."/>
            <person name="Brault B."/>
            <person name="Chen Z."/>
            <person name="Choquer M."/>
            <person name="Collemare J."/>
            <person name="Cotton P."/>
            <person name="Danchin E.G."/>
            <person name="Da Silva C."/>
            <person name="Gautier A."/>
            <person name="Giraud C."/>
            <person name="Giraud T."/>
            <person name="Gonzalez C."/>
            <person name="Grossetete S."/>
            <person name="Guldener U."/>
            <person name="Henrissat B."/>
            <person name="Howlett B.J."/>
            <person name="Kodira C."/>
            <person name="Kretschmer M."/>
            <person name="Lappartient A."/>
            <person name="Leroch M."/>
            <person name="Levis C."/>
            <person name="Mauceli E."/>
            <person name="Neuveglise C."/>
            <person name="Oeser B."/>
            <person name="Pearson M."/>
            <person name="Poulain J."/>
            <person name="Poussereau N."/>
            <person name="Quesneville H."/>
            <person name="Rascle C."/>
            <person name="Schumacher J."/>
            <person name="Segurens B."/>
            <person name="Sexton A."/>
            <person name="Silva E."/>
            <person name="Sirven C."/>
            <person name="Soanes D.M."/>
            <person name="Talbot N.J."/>
            <person name="Templeton M."/>
            <person name="Yandava C."/>
            <person name="Yarden O."/>
            <person name="Zeng Q."/>
            <person name="Rollins J.A."/>
            <person name="Lebrun M.H."/>
            <person name="Dickman M."/>
        </authorList>
    </citation>
    <scope>NUCLEOTIDE SEQUENCE [LARGE SCALE GENOMIC DNA]</scope>
    <source>
        <strain evidence="2">T4</strain>
    </source>
</reference>
<evidence type="ECO:0000313" key="2">
    <source>
        <dbReference type="Proteomes" id="UP000008177"/>
    </source>
</evidence>
<dbReference type="EMBL" id="FQ790337">
    <property type="protein sequence ID" value="CCD51598.1"/>
    <property type="molecule type" value="Genomic_DNA"/>
</dbReference>
<dbReference type="AlphaFoldDB" id="G2YIR1"/>
<dbReference type="HOGENOM" id="CLU_2670795_0_0_1"/>
<dbReference type="InParanoid" id="G2YIR1"/>